<evidence type="ECO:0000313" key="3">
    <source>
        <dbReference type="Proteomes" id="UP001188597"/>
    </source>
</evidence>
<dbReference type="PANTHER" id="PTHR48411">
    <property type="entry name" value="OS01G0948300 PROTEIN"/>
    <property type="match status" value="1"/>
</dbReference>
<evidence type="ECO:0000313" key="2">
    <source>
        <dbReference type="EMBL" id="KAK3038891.1"/>
    </source>
</evidence>
<protein>
    <recommendedName>
        <fullName evidence="1">CRAL-TRIO domain-containing protein</fullName>
    </recommendedName>
</protein>
<sequence>MDFSGSSCTLSPSEQQKLIHKLEIFKIQGTDKHGCHVLCITGKLFPARLVGAEALKKYLTEEEFPRLGETPFSVVYLNAGVKARENFPGILAVRSVYEAIPVNVKDHLKAVYYVHPGLLARLFLATFGRFLFGRGLYSKLKYVNRLGFLWNHVCRKEVEIPEYVYEHDEELEHPRPGIEYALESDHPRSAVDSPVSMYSLRCIA</sequence>
<dbReference type="EMBL" id="JAVXUP010000088">
    <property type="protein sequence ID" value="KAK3038891.1"/>
    <property type="molecule type" value="Genomic_DNA"/>
</dbReference>
<keyword evidence="3" id="KW-1185">Reference proteome</keyword>
<evidence type="ECO:0000259" key="1">
    <source>
        <dbReference type="Pfam" id="PF13716"/>
    </source>
</evidence>
<organism evidence="2 3">
    <name type="scientific">Escallonia herrerae</name>
    <dbReference type="NCBI Taxonomy" id="1293975"/>
    <lineage>
        <taxon>Eukaryota</taxon>
        <taxon>Viridiplantae</taxon>
        <taxon>Streptophyta</taxon>
        <taxon>Embryophyta</taxon>
        <taxon>Tracheophyta</taxon>
        <taxon>Spermatophyta</taxon>
        <taxon>Magnoliopsida</taxon>
        <taxon>eudicotyledons</taxon>
        <taxon>Gunneridae</taxon>
        <taxon>Pentapetalae</taxon>
        <taxon>asterids</taxon>
        <taxon>campanulids</taxon>
        <taxon>Escalloniales</taxon>
        <taxon>Escalloniaceae</taxon>
        <taxon>Escallonia</taxon>
    </lineage>
</organism>
<comment type="caution">
    <text evidence="2">The sequence shown here is derived from an EMBL/GenBank/DDBJ whole genome shotgun (WGS) entry which is preliminary data.</text>
</comment>
<accession>A0AA88X3F4</accession>
<dbReference type="Pfam" id="PF13716">
    <property type="entry name" value="CRAL_TRIO_2"/>
    <property type="match status" value="1"/>
</dbReference>
<proteinExistence type="predicted"/>
<name>A0AA88X3F4_9ASTE</name>
<dbReference type="InterPro" id="IPR001251">
    <property type="entry name" value="CRAL-TRIO_dom"/>
</dbReference>
<dbReference type="AlphaFoldDB" id="A0AA88X3F4"/>
<dbReference type="Gene3D" id="3.40.525.10">
    <property type="entry name" value="CRAL-TRIO lipid binding domain"/>
    <property type="match status" value="1"/>
</dbReference>
<reference evidence="2" key="1">
    <citation type="submission" date="2022-12" db="EMBL/GenBank/DDBJ databases">
        <title>Draft genome assemblies for two species of Escallonia (Escalloniales).</title>
        <authorList>
            <person name="Chanderbali A."/>
            <person name="Dervinis C."/>
            <person name="Anghel I."/>
            <person name="Soltis D."/>
            <person name="Soltis P."/>
            <person name="Zapata F."/>
        </authorList>
    </citation>
    <scope>NUCLEOTIDE SEQUENCE</scope>
    <source>
        <strain evidence="2">UCBG64.0493</strain>
        <tissue evidence="2">Leaf</tissue>
    </source>
</reference>
<dbReference type="InterPro" id="IPR036865">
    <property type="entry name" value="CRAL-TRIO_dom_sf"/>
</dbReference>
<feature type="domain" description="CRAL-TRIO" evidence="1">
    <location>
        <begin position="34"/>
        <end position="170"/>
    </location>
</feature>
<dbReference type="Proteomes" id="UP001188597">
    <property type="component" value="Unassembled WGS sequence"/>
</dbReference>
<dbReference type="PANTHER" id="PTHR48411:SF1">
    <property type="entry name" value="OS01G0948300 PROTEIN"/>
    <property type="match status" value="1"/>
</dbReference>
<gene>
    <name evidence="2" type="ORF">RJ639_028613</name>
</gene>